<accession>A0ABV1CXQ8</accession>
<sequence length="171" mass="18055">MGPIRVLSSWRRRPGASVSPEANGFFFLTDGLAGLLLGACLFTAALGLSLQAVRLHDQARQRQLAAMVCRQVMEGWKSGCPPSDRVVIQGRTYEVTHAQTALGEGYVLWQVEAGDDHGPHVSCRLLVPAGTEEKRLDPLGRTPGLEPVGPDSDGFAASGGTDGPPGLALPD</sequence>
<evidence type="ECO:0000256" key="1">
    <source>
        <dbReference type="SAM" id="MobiDB-lite"/>
    </source>
</evidence>
<evidence type="ECO:0000256" key="2">
    <source>
        <dbReference type="SAM" id="Phobius"/>
    </source>
</evidence>
<organism evidence="3 4">
    <name type="scientific">Megasphaera intestinihominis</name>
    <dbReference type="NCBI Taxonomy" id="3133159"/>
    <lineage>
        <taxon>Bacteria</taxon>
        <taxon>Bacillati</taxon>
        <taxon>Bacillota</taxon>
        <taxon>Negativicutes</taxon>
        <taxon>Veillonellales</taxon>
        <taxon>Veillonellaceae</taxon>
        <taxon>Megasphaera</taxon>
    </lineage>
</organism>
<reference evidence="3 4" key="1">
    <citation type="submission" date="2024-03" db="EMBL/GenBank/DDBJ databases">
        <title>Human intestinal bacterial collection.</title>
        <authorList>
            <person name="Pauvert C."/>
            <person name="Hitch T.C.A."/>
            <person name="Clavel T."/>
        </authorList>
    </citation>
    <scope>NUCLEOTIDE SEQUENCE [LARGE SCALE GENOMIC DNA]</scope>
    <source>
        <strain evidence="3 4">CLA-AA-H81</strain>
    </source>
</reference>
<keyword evidence="2" id="KW-1133">Transmembrane helix</keyword>
<evidence type="ECO:0000313" key="3">
    <source>
        <dbReference type="EMBL" id="MEQ2422283.1"/>
    </source>
</evidence>
<protein>
    <submittedName>
        <fullName evidence="3">Uncharacterized protein</fullName>
    </submittedName>
</protein>
<evidence type="ECO:0000313" key="4">
    <source>
        <dbReference type="Proteomes" id="UP001433088"/>
    </source>
</evidence>
<name>A0ABV1CXQ8_9FIRM</name>
<feature type="transmembrane region" description="Helical" evidence="2">
    <location>
        <begin position="32"/>
        <end position="53"/>
    </location>
</feature>
<keyword evidence="2" id="KW-0472">Membrane</keyword>
<gene>
    <name evidence="3" type="ORF">WMO23_05995</name>
</gene>
<keyword evidence="4" id="KW-1185">Reference proteome</keyword>
<proteinExistence type="predicted"/>
<keyword evidence="2" id="KW-0812">Transmembrane</keyword>
<dbReference type="EMBL" id="JBBMEU010000028">
    <property type="protein sequence ID" value="MEQ2422283.1"/>
    <property type="molecule type" value="Genomic_DNA"/>
</dbReference>
<feature type="region of interest" description="Disordered" evidence="1">
    <location>
        <begin position="133"/>
        <end position="171"/>
    </location>
</feature>
<dbReference type="RefSeq" id="WP_239639550.1">
    <property type="nucleotide sequence ID" value="NZ_JBBMEU010000028.1"/>
</dbReference>
<comment type="caution">
    <text evidence="3">The sequence shown here is derived from an EMBL/GenBank/DDBJ whole genome shotgun (WGS) entry which is preliminary data.</text>
</comment>
<dbReference type="Proteomes" id="UP001433088">
    <property type="component" value="Unassembled WGS sequence"/>
</dbReference>